<dbReference type="AlphaFoldDB" id="A0A392PCY2"/>
<evidence type="ECO:0000313" key="4">
    <source>
        <dbReference type="Proteomes" id="UP000265520"/>
    </source>
</evidence>
<sequence>NDVFLVCSNAMQYNSPDTIYHRQARAMQEIARKDFENLRQDSEDDDDDDNDSEPPPPPKIVQRGRPPGKHTKKSLGMSPIEHAAPESSSDATLASGGDIASGSNGYNLRKVVSKFQPSDSSTRALQYNSGGYTNWTSEWENEFPGQNLCLCLSSVCPILLLFTGTIP</sequence>
<dbReference type="EMBL" id="LXQA010070017">
    <property type="protein sequence ID" value="MCI08715.1"/>
    <property type="molecule type" value="Genomic_DNA"/>
</dbReference>
<keyword evidence="1" id="KW-0103">Bromodomain</keyword>
<accession>A0A392PCY2</accession>
<dbReference type="InterPro" id="IPR051831">
    <property type="entry name" value="Bromodomain_contain_prot"/>
</dbReference>
<dbReference type="PANTHER" id="PTHR22881">
    <property type="entry name" value="BROMODOMAIN CONTAINING PROTEIN"/>
    <property type="match status" value="1"/>
</dbReference>
<evidence type="ECO:0000256" key="1">
    <source>
        <dbReference type="ARBA" id="ARBA00023117"/>
    </source>
</evidence>
<protein>
    <submittedName>
        <fullName evidence="3">DNA-binding bromodomain-containing protein</fullName>
    </submittedName>
</protein>
<proteinExistence type="predicted"/>
<dbReference type="PANTHER" id="PTHR22881:SF11">
    <property type="entry name" value="BROMODOMAIN-CONTAINING PROTEIN DDB_G0270170-LIKE ISOFORM X1"/>
    <property type="match status" value="1"/>
</dbReference>
<feature type="region of interest" description="Disordered" evidence="2">
    <location>
        <begin position="32"/>
        <end position="104"/>
    </location>
</feature>
<keyword evidence="4" id="KW-1185">Reference proteome</keyword>
<dbReference type="InterPro" id="IPR036427">
    <property type="entry name" value="Bromodomain-like_sf"/>
</dbReference>
<organism evidence="3 4">
    <name type="scientific">Trifolium medium</name>
    <dbReference type="NCBI Taxonomy" id="97028"/>
    <lineage>
        <taxon>Eukaryota</taxon>
        <taxon>Viridiplantae</taxon>
        <taxon>Streptophyta</taxon>
        <taxon>Embryophyta</taxon>
        <taxon>Tracheophyta</taxon>
        <taxon>Spermatophyta</taxon>
        <taxon>Magnoliopsida</taxon>
        <taxon>eudicotyledons</taxon>
        <taxon>Gunneridae</taxon>
        <taxon>Pentapetalae</taxon>
        <taxon>rosids</taxon>
        <taxon>fabids</taxon>
        <taxon>Fabales</taxon>
        <taxon>Fabaceae</taxon>
        <taxon>Papilionoideae</taxon>
        <taxon>50 kb inversion clade</taxon>
        <taxon>NPAAA clade</taxon>
        <taxon>Hologalegina</taxon>
        <taxon>IRL clade</taxon>
        <taxon>Trifolieae</taxon>
        <taxon>Trifolium</taxon>
    </lineage>
</organism>
<dbReference type="Gene3D" id="1.20.920.10">
    <property type="entry name" value="Bromodomain-like"/>
    <property type="match status" value="1"/>
</dbReference>
<evidence type="ECO:0000256" key="2">
    <source>
        <dbReference type="SAM" id="MobiDB-lite"/>
    </source>
</evidence>
<dbReference type="SUPFAM" id="SSF47370">
    <property type="entry name" value="Bromodomain"/>
    <property type="match status" value="1"/>
</dbReference>
<evidence type="ECO:0000313" key="3">
    <source>
        <dbReference type="EMBL" id="MCI08715.1"/>
    </source>
</evidence>
<comment type="caution">
    <text evidence="3">The sequence shown here is derived from an EMBL/GenBank/DDBJ whole genome shotgun (WGS) entry which is preliminary data.</text>
</comment>
<feature type="compositionally biased region" description="Basic and acidic residues" evidence="2">
    <location>
        <begin position="32"/>
        <end position="41"/>
    </location>
</feature>
<feature type="compositionally biased region" description="Acidic residues" evidence="2">
    <location>
        <begin position="42"/>
        <end position="52"/>
    </location>
</feature>
<feature type="non-terminal residue" evidence="3">
    <location>
        <position position="1"/>
    </location>
</feature>
<name>A0A392PCY2_9FABA</name>
<dbReference type="GO" id="GO:0003677">
    <property type="term" value="F:DNA binding"/>
    <property type="evidence" value="ECO:0007669"/>
    <property type="project" value="UniProtKB-KW"/>
</dbReference>
<reference evidence="3 4" key="1">
    <citation type="journal article" date="2018" name="Front. Plant Sci.">
        <title>Red Clover (Trifolium pratense) and Zigzag Clover (T. medium) - A Picture of Genomic Similarities and Differences.</title>
        <authorList>
            <person name="Dluhosova J."/>
            <person name="Istvanek J."/>
            <person name="Nedelnik J."/>
            <person name="Repkova J."/>
        </authorList>
    </citation>
    <scope>NUCLEOTIDE SEQUENCE [LARGE SCALE GENOMIC DNA]</scope>
    <source>
        <strain evidence="4">cv. 10/8</strain>
        <tissue evidence="3">Leaf</tissue>
    </source>
</reference>
<dbReference type="Proteomes" id="UP000265520">
    <property type="component" value="Unassembled WGS sequence"/>
</dbReference>
<keyword evidence="3" id="KW-0238">DNA-binding</keyword>